<reference evidence="6" key="3">
    <citation type="submission" date="2015-08" db="EMBL/GenBank/DDBJ databases">
        <title>Draft Genome Sequence of a Heterotrophic Facultative Anaerobic Bacterium Ardenticatena maritima Strain 110S.</title>
        <authorList>
            <person name="Kawaichi S."/>
            <person name="Yoshida T."/>
            <person name="Sako Y."/>
            <person name="Nakamura R."/>
        </authorList>
    </citation>
    <scope>NUCLEOTIDE SEQUENCE [LARGE SCALE GENOMIC DNA]</scope>
    <source>
        <strain evidence="6">110S</strain>
    </source>
</reference>
<dbReference type="FunCoup" id="A0A0M8KAX0">
    <property type="interactions" value="6"/>
</dbReference>
<feature type="domain" description="SUF system FeS cluster assembly SufBD core" evidence="2">
    <location>
        <begin position="188"/>
        <end position="419"/>
    </location>
</feature>
<evidence type="ECO:0000256" key="1">
    <source>
        <dbReference type="ARBA" id="ARBA00043967"/>
    </source>
</evidence>
<dbReference type="PATRIC" id="fig|872965.6.peg.1203"/>
<dbReference type="InterPro" id="IPR055346">
    <property type="entry name" value="Fe-S_cluster_assembly_SufBD"/>
</dbReference>
<evidence type="ECO:0000313" key="4">
    <source>
        <dbReference type="EMBL" id="GAP64491.1"/>
    </source>
</evidence>
<dbReference type="Proteomes" id="UP000037784">
    <property type="component" value="Unassembled WGS sequence"/>
</dbReference>
<proteinExistence type="inferred from homology"/>
<name>A0A0M8KAX0_9CHLR</name>
<dbReference type="EMBL" id="LGKN01000004">
    <property type="protein sequence ID" value="KPL88678.1"/>
    <property type="molecule type" value="Genomic_DNA"/>
</dbReference>
<evidence type="ECO:0000313" key="7">
    <source>
        <dbReference type="Proteomes" id="UP000050502"/>
    </source>
</evidence>
<dbReference type="InParanoid" id="A0A0M8KAX0"/>
<dbReference type="PANTHER" id="PTHR43575:SF1">
    <property type="entry name" value="PROTEIN ABCI7, CHLOROPLASTIC"/>
    <property type="match status" value="1"/>
</dbReference>
<dbReference type="RefSeq" id="WP_160317053.1">
    <property type="nucleotide sequence ID" value="NZ_BBZA01000265.1"/>
</dbReference>
<dbReference type="STRING" id="872965.SE16_05860"/>
<keyword evidence="6" id="KW-1185">Reference proteome</keyword>
<protein>
    <submittedName>
        <fullName evidence="4">Fe-S cluster assembly protein SufD</fullName>
    </submittedName>
</protein>
<evidence type="ECO:0000259" key="2">
    <source>
        <dbReference type="Pfam" id="PF01458"/>
    </source>
</evidence>
<evidence type="ECO:0000313" key="5">
    <source>
        <dbReference type="EMBL" id="KPL88678.1"/>
    </source>
</evidence>
<evidence type="ECO:0000313" key="6">
    <source>
        <dbReference type="Proteomes" id="UP000037784"/>
    </source>
</evidence>
<evidence type="ECO:0000259" key="3">
    <source>
        <dbReference type="Pfam" id="PF19295"/>
    </source>
</evidence>
<dbReference type="SUPFAM" id="SSF101960">
    <property type="entry name" value="Stabilizer of iron transporter SufD"/>
    <property type="match status" value="1"/>
</dbReference>
<sequence length="447" mass="49839">MTEKTLAFEALSREAVEALSARFGEPDWLRQRRLDAWRLFLDTPWPSNQKDEEWRKIDTDLLVKTVQSLHLVSPESEAVAATTDLPEKLQGILREADRRSALLVRREGGLVFADVNDDLREQGVIVADLLTAVREHGDLLEPYLAQIVRADEGKFKALHTALLSGGFVVFVPKNVALEKPIQLVHWLDEAGTLVFPHVLVVAEANSAVTVLDEYLSNDLPGVSFVTGAVEILAGDNAQVNYLNVQNWGNNVYHLASQRARMGRNTVVNWSSGQLGGSLTRFETEVWLEGDGGMAYLNGIYFPTGEQYMANHTLQRHIATHCSSDLLYKGALLGNAHTVYRGLIKVEKGAQQTDAYQANRNLVLSPQAHADSIPMLEIEANDVRCTHGATISQLDEEELFYLMARGIPRKEATNLIVDGFFAPVIDRIPLRTVRDRLKTVIHERMENA</sequence>
<accession>A0A0M8KAX0</accession>
<organism evidence="4 6">
    <name type="scientific">Ardenticatena maritima</name>
    <dbReference type="NCBI Taxonomy" id="872965"/>
    <lineage>
        <taxon>Bacteria</taxon>
        <taxon>Bacillati</taxon>
        <taxon>Chloroflexota</taxon>
        <taxon>Ardenticatenia</taxon>
        <taxon>Ardenticatenales</taxon>
        <taxon>Ardenticatenaceae</taxon>
        <taxon>Ardenticatena</taxon>
    </lineage>
</organism>
<dbReference type="Proteomes" id="UP000050502">
    <property type="component" value="Unassembled WGS sequence"/>
</dbReference>
<gene>
    <name evidence="4" type="primary">sufD</name>
    <name evidence="4" type="ORF">ARMA_2914</name>
    <name evidence="5" type="ORF">SE16_05860</name>
</gene>
<dbReference type="GO" id="GO:0016226">
    <property type="term" value="P:iron-sulfur cluster assembly"/>
    <property type="evidence" value="ECO:0007669"/>
    <property type="project" value="InterPro"/>
</dbReference>
<dbReference type="Pfam" id="PF19295">
    <property type="entry name" value="SufBD_N"/>
    <property type="match status" value="1"/>
</dbReference>
<dbReference type="InterPro" id="IPR011542">
    <property type="entry name" value="SUF_FeS_clus_asmbl_SufD"/>
</dbReference>
<dbReference type="InterPro" id="IPR037284">
    <property type="entry name" value="SUF_FeS_clus_asmbl_SufBD_sf"/>
</dbReference>
<dbReference type="NCBIfam" id="TIGR01981">
    <property type="entry name" value="sufD"/>
    <property type="match status" value="1"/>
</dbReference>
<reference evidence="5 7" key="2">
    <citation type="submission" date="2015-07" db="EMBL/GenBank/DDBJ databases">
        <title>Whole genome sequence of Ardenticatena maritima DSM 23922.</title>
        <authorList>
            <person name="Hemp J."/>
            <person name="Ward L.M."/>
            <person name="Pace L.A."/>
            <person name="Fischer W.W."/>
        </authorList>
    </citation>
    <scope>NUCLEOTIDE SEQUENCE [LARGE SCALE GENOMIC DNA]</scope>
    <source>
        <strain evidence="5 7">110S</strain>
    </source>
</reference>
<reference evidence="4 6" key="1">
    <citation type="journal article" date="2015" name="Genome Announc.">
        <title>Draft Genome Sequence of a Heterotrophic Facultative Anaerobic Thermophilic Bacterium, Ardenticatena maritima Strain 110ST.</title>
        <authorList>
            <person name="Kawaichi S."/>
            <person name="Yoshida T."/>
            <person name="Sako Y."/>
            <person name="Nakamura R."/>
        </authorList>
    </citation>
    <scope>NUCLEOTIDE SEQUENCE [LARGE SCALE GENOMIC DNA]</scope>
    <source>
        <strain evidence="4 6">110S</strain>
    </source>
</reference>
<dbReference type="Pfam" id="PF01458">
    <property type="entry name" value="SUFBD_core"/>
    <property type="match status" value="1"/>
</dbReference>
<dbReference type="PANTHER" id="PTHR43575">
    <property type="entry name" value="PROTEIN ABCI7, CHLOROPLASTIC"/>
    <property type="match status" value="1"/>
</dbReference>
<dbReference type="EMBL" id="BBZA01000265">
    <property type="protein sequence ID" value="GAP64491.1"/>
    <property type="molecule type" value="Genomic_DNA"/>
</dbReference>
<dbReference type="InterPro" id="IPR045595">
    <property type="entry name" value="SufBD_N"/>
</dbReference>
<dbReference type="AlphaFoldDB" id="A0A0M8KAX0"/>
<comment type="caution">
    <text evidence="4">The sequence shown here is derived from an EMBL/GenBank/DDBJ whole genome shotgun (WGS) entry which is preliminary data.</text>
</comment>
<feature type="domain" description="SUF system FeS cluster assembly SufBD N-terminal" evidence="3">
    <location>
        <begin position="121"/>
        <end position="183"/>
    </location>
</feature>
<dbReference type="InterPro" id="IPR000825">
    <property type="entry name" value="SUF_FeS_clus_asmbl_SufBD_core"/>
</dbReference>
<dbReference type="OrthoDB" id="9803529at2"/>
<comment type="similarity">
    <text evidence="1">Belongs to the iron-sulfur cluster assembly SufBD family.</text>
</comment>